<dbReference type="EC" id="2.7.7.65" evidence="2"/>
<evidence type="ECO:0000256" key="1">
    <source>
        <dbReference type="ARBA" id="ARBA00004651"/>
    </source>
</evidence>
<evidence type="ECO:0000256" key="9">
    <source>
        <dbReference type="SAM" id="Phobius"/>
    </source>
</evidence>
<dbReference type="PANTHER" id="PTHR45138">
    <property type="entry name" value="REGULATORY COMPONENTS OF SENSORY TRANSDUCTION SYSTEM"/>
    <property type="match status" value="1"/>
</dbReference>
<evidence type="ECO:0000313" key="11">
    <source>
        <dbReference type="EMBL" id="MET2829318.1"/>
    </source>
</evidence>
<dbReference type="PANTHER" id="PTHR45138:SF9">
    <property type="entry name" value="DIGUANYLATE CYCLASE DGCM-RELATED"/>
    <property type="match status" value="1"/>
</dbReference>
<comment type="caution">
    <text evidence="11">The sequence shown here is derived from an EMBL/GenBank/DDBJ whole genome shotgun (WGS) entry which is preliminary data.</text>
</comment>
<dbReference type="NCBIfam" id="TIGR00254">
    <property type="entry name" value="GGDEF"/>
    <property type="match status" value="1"/>
</dbReference>
<feature type="transmembrane region" description="Helical" evidence="9">
    <location>
        <begin position="71"/>
        <end position="94"/>
    </location>
</feature>
<keyword evidence="11" id="KW-0808">Transferase</keyword>
<name>A0ABV2DIP8_9HYPH</name>
<evidence type="ECO:0000313" key="12">
    <source>
        <dbReference type="Proteomes" id="UP001548832"/>
    </source>
</evidence>
<evidence type="ECO:0000256" key="5">
    <source>
        <dbReference type="ARBA" id="ARBA00022989"/>
    </source>
</evidence>
<keyword evidence="12" id="KW-1185">Reference proteome</keyword>
<dbReference type="InterPro" id="IPR000160">
    <property type="entry name" value="GGDEF_dom"/>
</dbReference>
<evidence type="ECO:0000256" key="4">
    <source>
        <dbReference type="ARBA" id="ARBA00022692"/>
    </source>
</evidence>
<dbReference type="Gene3D" id="3.30.70.270">
    <property type="match status" value="1"/>
</dbReference>
<evidence type="ECO:0000259" key="10">
    <source>
        <dbReference type="PROSITE" id="PS50887"/>
    </source>
</evidence>
<feature type="transmembrane region" description="Helical" evidence="9">
    <location>
        <begin position="106"/>
        <end position="123"/>
    </location>
</feature>
<dbReference type="RefSeq" id="WP_354461267.1">
    <property type="nucleotide sequence ID" value="NZ_JBEWSZ010000001.1"/>
</dbReference>
<evidence type="ECO:0000256" key="2">
    <source>
        <dbReference type="ARBA" id="ARBA00012528"/>
    </source>
</evidence>
<comment type="catalytic activity">
    <reaction evidence="7">
        <text>2 GTP = 3',3'-c-di-GMP + 2 diphosphate</text>
        <dbReference type="Rhea" id="RHEA:24898"/>
        <dbReference type="ChEBI" id="CHEBI:33019"/>
        <dbReference type="ChEBI" id="CHEBI:37565"/>
        <dbReference type="ChEBI" id="CHEBI:58805"/>
        <dbReference type="EC" id="2.7.7.65"/>
    </reaction>
</comment>
<feature type="transmembrane region" description="Helical" evidence="9">
    <location>
        <begin position="7"/>
        <end position="29"/>
    </location>
</feature>
<dbReference type="SMART" id="SM00267">
    <property type="entry name" value="GGDEF"/>
    <property type="match status" value="1"/>
</dbReference>
<keyword evidence="4 9" id="KW-0812">Transmembrane</keyword>
<accession>A0ABV2DIP8</accession>
<gene>
    <name evidence="11" type="ORF">ABVQ20_20310</name>
</gene>
<evidence type="ECO:0000256" key="6">
    <source>
        <dbReference type="ARBA" id="ARBA00023136"/>
    </source>
</evidence>
<dbReference type="CDD" id="cd01949">
    <property type="entry name" value="GGDEF"/>
    <property type="match status" value="1"/>
</dbReference>
<dbReference type="InterPro" id="IPR043128">
    <property type="entry name" value="Rev_trsase/Diguanyl_cyclase"/>
</dbReference>
<proteinExistence type="predicted"/>
<dbReference type="InterPro" id="IPR011620">
    <property type="entry name" value="Sig_transdc_His_kinase_LytS_TM"/>
</dbReference>
<feature type="domain" description="GGDEF" evidence="10">
    <location>
        <begin position="230"/>
        <end position="363"/>
    </location>
</feature>
<dbReference type="EMBL" id="JBEWSZ010000001">
    <property type="protein sequence ID" value="MET2829318.1"/>
    <property type="molecule type" value="Genomic_DNA"/>
</dbReference>
<keyword evidence="11" id="KW-0548">Nucleotidyltransferase</keyword>
<feature type="region of interest" description="Disordered" evidence="8">
    <location>
        <begin position="349"/>
        <end position="371"/>
    </location>
</feature>
<feature type="transmembrane region" description="Helical" evidence="9">
    <location>
        <begin position="41"/>
        <end position="64"/>
    </location>
</feature>
<dbReference type="PROSITE" id="PS50887">
    <property type="entry name" value="GGDEF"/>
    <property type="match status" value="1"/>
</dbReference>
<evidence type="ECO:0000256" key="7">
    <source>
        <dbReference type="ARBA" id="ARBA00034247"/>
    </source>
</evidence>
<feature type="transmembrane region" description="Helical" evidence="9">
    <location>
        <begin position="135"/>
        <end position="152"/>
    </location>
</feature>
<comment type="subcellular location">
    <subcellularLocation>
        <location evidence="1">Cell membrane</location>
        <topology evidence="1">Multi-pass membrane protein</topology>
    </subcellularLocation>
</comment>
<dbReference type="Pfam" id="PF00990">
    <property type="entry name" value="GGDEF"/>
    <property type="match status" value="1"/>
</dbReference>
<protein>
    <recommendedName>
        <fullName evidence="2">diguanylate cyclase</fullName>
        <ecNumber evidence="2">2.7.7.65</ecNumber>
    </recommendedName>
</protein>
<keyword evidence="6 9" id="KW-0472">Membrane</keyword>
<sequence length="371" mass="39430">METTAFIVGAARTFGLAALIAMAFGWAIAGTEKGLSRGLSVGLLFSMGGVLSMSDPLVFAPGVIFDARSVVIGLSFPFAGLLGTLVVTICLGAYRLWLGGAGAESGFLGICIAAMVTIAFGRIPKTVLRYGWKRNALLGLAVSGSLGSLAVLPHHLSIRILHTAALPLLFGNIAGTMILAEFLVREKHRLSLVRALVLDASVDPLTRLLNRRGFDESAAVVERRWRDSSEGFSVVMFDVDHFKRINDTLGHQAGDEILKRIAQIVRTSMRSTDLIARYGGEEIVVLMPNATLVVAIGMAERVRSRVERELAASNVQGLPITISAGAAASSSVSKTVEAVMRQADRSLYQAKNSGRNRVKGDSMPPNISAAA</sequence>
<organism evidence="11 12">
    <name type="scientific">Mesorhizobium shangrilense</name>
    <dbReference type="NCBI Taxonomy" id="460060"/>
    <lineage>
        <taxon>Bacteria</taxon>
        <taxon>Pseudomonadati</taxon>
        <taxon>Pseudomonadota</taxon>
        <taxon>Alphaproteobacteria</taxon>
        <taxon>Hyphomicrobiales</taxon>
        <taxon>Phyllobacteriaceae</taxon>
        <taxon>Mesorhizobium</taxon>
    </lineage>
</organism>
<keyword evidence="3" id="KW-1003">Cell membrane</keyword>
<reference evidence="11 12" key="1">
    <citation type="submission" date="2024-06" db="EMBL/GenBank/DDBJ databases">
        <authorList>
            <person name="Kim D.-U."/>
        </authorList>
    </citation>
    <scope>NUCLEOTIDE SEQUENCE [LARGE SCALE GENOMIC DNA]</scope>
    <source>
        <strain evidence="11 12">KACC15460</strain>
    </source>
</reference>
<dbReference type="Proteomes" id="UP001548832">
    <property type="component" value="Unassembled WGS sequence"/>
</dbReference>
<evidence type="ECO:0000256" key="8">
    <source>
        <dbReference type="SAM" id="MobiDB-lite"/>
    </source>
</evidence>
<dbReference type="GO" id="GO:0052621">
    <property type="term" value="F:diguanylate cyclase activity"/>
    <property type="evidence" value="ECO:0007669"/>
    <property type="project" value="UniProtKB-EC"/>
</dbReference>
<dbReference type="SUPFAM" id="SSF55073">
    <property type="entry name" value="Nucleotide cyclase"/>
    <property type="match status" value="1"/>
</dbReference>
<dbReference type="InterPro" id="IPR050469">
    <property type="entry name" value="Diguanylate_Cyclase"/>
</dbReference>
<keyword evidence="5 9" id="KW-1133">Transmembrane helix</keyword>
<feature type="transmembrane region" description="Helical" evidence="9">
    <location>
        <begin position="164"/>
        <end position="184"/>
    </location>
</feature>
<dbReference type="InterPro" id="IPR029787">
    <property type="entry name" value="Nucleotide_cyclase"/>
</dbReference>
<evidence type="ECO:0000256" key="3">
    <source>
        <dbReference type="ARBA" id="ARBA00022475"/>
    </source>
</evidence>
<dbReference type="Pfam" id="PF07694">
    <property type="entry name" value="5TM-5TMR_LYT"/>
    <property type="match status" value="1"/>
</dbReference>